<keyword evidence="2 5" id="KW-0012">Acyltransferase</keyword>
<dbReference type="RefSeq" id="WP_011719818.1">
    <property type="nucleotide sequence ID" value="NC_008578.1"/>
</dbReference>
<protein>
    <submittedName>
        <fullName evidence="5">1-acyl-sn-glycerol-3-phosphate acyltransferase</fullName>
        <ecNumber evidence="5">2.3.1.51</ecNumber>
    </submittedName>
</protein>
<evidence type="ECO:0000256" key="2">
    <source>
        <dbReference type="ARBA" id="ARBA00023315"/>
    </source>
</evidence>
<name>A0LTJ5_ACIC1</name>
<dbReference type="KEGG" id="ace:Acel_0982"/>
<dbReference type="Pfam" id="PF01553">
    <property type="entry name" value="Acyltransferase"/>
    <property type="match status" value="1"/>
</dbReference>
<evidence type="ECO:0000256" key="3">
    <source>
        <dbReference type="SAM" id="MobiDB-lite"/>
    </source>
</evidence>
<dbReference type="InParanoid" id="A0LTJ5"/>
<organism evidence="5 6">
    <name type="scientific">Acidothermus cellulolyticus (strain ATCC 43068 / DSM 8971 / 11B)</name>
    <dbReference type="NCBI Taxonomy" id="351607"/>
    <lineage>
        <taxon>Bacteria</taxon>
        <taxon>Bacillati</taxon>
        <taxon>Actinomycetota</taxon>
        <taxon>Actinomycetes</taxon>
        <taxon>Acidothermales</taxon>
        <taxon>Acidothermaceae</taxon>
        <taxon>Acidothermus</taxon>
    </lineage>
</organism>
<dbReference type="OrthoDB" id="9808424at2"/>
<dbReference type="PANTHER" id="PTHR10434:SF11">
    <property type="entry name" value="1-ACYL-SN-GLYCEROL-3-PHOSPHATE ACYLTRANSFERASE"/>
    <property type="match status" value="1"/>
</dbReference>
<feature type="region of interest" description="Disordered" evidence="3">
    <location>
        <begin position="243"/>
        <end position="266"/>
    </location>
</feature>
<dbReference type="PANTHER" id="PTHR10434">
    <property type="entry name" value="1-ACYL-SN-GLYCEROL-3-PHOSPHATE ACYLTRANSFERASE"/>
    <property type="match status" value="1"/>
</dbReference>
<dbReference type="GO" id="GO:0005886">
    <property type="term" value="C:plasma membrane"/>
    <property type="evidence" value="ECO:0007669"/>
    <property type="project" value="TreeGrafter"/>
</dbReference>
<keyword evidence="1 5" id="KW-0808">Transferase</keyword>
<dbReference type="FunCoup" id="A0LTJ5">
    <property type="interactions" value="116"/>
</dbReference>
<evidence type="ECO:0000313" key="5">
    <source>
        <dbReference type="EMBL" id="ABK52755.1"/>
    </source>
</evidence>
<evidence type="ECO:0000259" key="4">
    <source>
        <dbReference type="SMART" id="SM00563"/>
    </source>
</evidence>
<dbReference type="eggNOG" id="COG0204">
    <property type="taxonomic scope" value="Bacteria"/>
</dbReference>
<dbReference type="SMART" id="SM00563">
    <property type="entry name" value="PlsC"/>
    <property type="match status" value="1"/>
</dbReference>
<reference evidence="5 6" key="1">
    <citation type="journal article" date="2009" name="Genome Res.">
        <title>Complete genome of the cellulolytic thermophile Acidothermus cellulolyticus 11B provides insights into its ecophysiological and evolutionary adaptations.</title>
        <authorList>
            <person name="Barabote R.D."/>
            <person name="Xie G."/>
            <person name="Leu D.H."/>
            <person name="Normand P."/>
            <person name="Necsulea A."/>
            <person name="Daubin V."/>
            <person name="Medigue C."/>
            <person name="Adney W.S."/>
            <person name="Xu X.C."/>
            <person name="Lapidus A."/>
            <person name="Parales R.E."/>
            <person name="Detter C."/>
            <person name="Pujic P."/>
            <person name="Bruce D."/>
            <person name="Lavire C."/>
            <person name="Challacombe J.F."/>
            <person name="Brettin T.S."/>
            <person name="Berry A.M."/>
        </authorList>
    </citation>
    <scope>NUCLEOTIDE SEQUENCE [LARGE SCALE GENOMIC DNA]</scope>
    <source>
        <strain evidence="6">ATCC 43068 / DSM 8971 / 11B</strain>
    </source>
</reference>
<evidence type="ECO:0000256" key="1">
    <source>
        <dbReference type="ARBA" id="ARBA00022679"/>
    </source>
</evidence>
<dbReference type="GO" id="GO:0003841">
    <property type="term" value="F:1-acylglycerol-3-phosphate O-acyltransferase activity"/>
    <property type="evidence" value="ECO:0007669"/>
    <property type="project" value="UniProtKB-EC"/>
</dbReference>
<keyword evidence="6" id="KW-1185">Reference proteome</keyword>
<dbReference type="EMBL" id="CP000481">
    <property type="protein sequence ID" value="ABK52755.1"/>
    <property type="molecule type" value="Genomic_DNA"/>
</dbReference>
<evidence type="ECO:0000313" key="6">
    <source>
        <dbReference type="Proteomes" id="UP000008221"/>
    </source>
</evidence>
<gene>
    <name evidence="5" type="ordered locus">Acel_0982</name>
</gene>
<dbReference type="GO" id="GO:0006654">
    <property type="term" value="P:phosphatidic acid biosynthetic process"/>
    <property type="evidence" value="ECO:0007669"/>
    <property type="project" value="TreeGrafter"/>
</dbReference>
<dbReference type="AlphaFoldDB" id="A0LTJ5"/>
<proteinExistence type="predicted"/>
<dbReference type="InterPro" id="IPR002123">
    <property type="entry name" value="Plipid/glycerol_acylTrfase"/>
</dbReference>
<dbReference type="EC" id="2.3.1.51" evidence="5"/>
<dbReference type="STRING" id="351607.Acel_0982"/>
<sequence length="266" mass="29259">MLYWILKWTLGAALRLVFRPKVVGLENVPRRGPAIIASNHLSFSDSFFAPLVIPGRKVTFMAKAEYFTGGGLKGWFSRLFFRGIGQLSVDRSGGKASAAGLRTGLEVLRAGELLGIYPEGTRSPDGRLYRGRTGVARIALEAGVPVIPCAMVNTERLQPPGRVVPRLVRPEVRFGKPLDFSRYAGMGDDRIVLRAVTDEIMYELMRLSGQEYVDIYATRAKELLRKHGRIDPEAVRRDAVPLRDEVLPPSEERHAGVSSAGEATAG</sequence>
<feature type="domain" description="Phospholipid/glycerol acyltransferase" evidence="4">
    <location>
        <begin position="34"/>
        <end position="154"/>
    </location>
</feature>
<dbReference type="Proteomes" id="UP000008221">
    <property type="component" value="Chromosome"/>
</dbReference>
<dbReference type="SUPFAM" id="SSF69593">
    <property type="entry name" value="Glycerol-3-phosphate (1)-acyltransferase"/>
    <property type="match status" value="1"/>
</dbReference>
<dbReference type="CDD" id="cd07989">
    <property type="entry name" value="LPLAT_AGPAT-like"/>
    <property type="match status" value="1"/>
</dbReference>
<dbReference type="HOGENOM" id="CLU_027938_4_0_11"/>
<feature type="compositionally biased region" description="Basic and acidic residues" evidence="3">
    <location>
        <begin position="243"/>
        <end position="255"/>
    </location>
</feature>
<accession>A0LTJ5</accession>